<dbReference type="PANTHER" id="PTHR47870:SF2">
    <property type="entry name" value="FORMATE-DEPENDENT NITRITE REDUCTASE COMPLEX SUBUNIT NRFF"/>
    <property type="match status" value="1"/>
</dbReference>
<proteinExistence type="inferred from homology"/>
<gene>
    <name evidence="10" type="primary">nrfF</name>
    <name evidence="10" type="ORF">HV560_04850</name>
</gene>
<comment type="subcellular location">
    <subcellularLocation>
        <location evidence="1">Periplasm</location>
    </subcellularLocation>
</comment>
<evidence type="ECO:0000256" key="3">
    <source>
        <dbReference type="ARBA" id="ARBA00022617"/>
    </source>
</evidence>
<comment type="similarity">
    <text evidence="2 8">Belongs to the CcmH/CycL/Ccl2/NrfF family.</text>
</comment>
<evidence type="ECO:0000256" key="7">
    <source>
        <dbReference type="ARBA" id="ARBA00023004"/>
    </source>
</evidence>
<dbReference type="CDD" id="cd16378">
    <property type="entry name" value="CcmH_N"/>
    <property type="match status" value="1"/>
</dbReference>
<dbReference type="EMBL" id="CP055305">
    <property type="protein sequence ID" value="QLB42184.1"/>
    <property type="molecule type" value="Genomic_DNA"/>
</dbReference>
<dbReference type="InterPro" id="IPR005616">
    <property type="entry name" value="CcmH/CycL/Ccl2/NrfF_N"/>
</dbReference>
<evidence type="ECO:0000256" key="8">
    <source>
        <dbReference type="RuleBase" id="RU364112"/>
    </source>
</evidence>
<accession>A0ABD7A845</accession>
<keyword evidence="3 8" id="KW-0349">Heme</keyword>
<keyword evidence="5 8" id="KW-0732">Signal</keyword>
<dbReference type="FunFam" id="1.10.8.640:FF:000001">
    <property type="entry name" value="Cytochrome c-type biogenesis protein"/>
    <property type="match status" value="1"/>
</dbReference>
<sequence>MKSKRSFLQKIWLILPLVFGMAAIVQADMVDTFQFKNEADRVRAISLARALRCLQCQNQNLVESNATAAYNLRIEVYEMVSEGKSNEEIIRIMTDRFGNFVNYNPPLTSQTWVLWGLPVGLFSLLFLAILWRTRKKEMK</sequence>
<dbReference type="NCBIfam" id="TIGR03147">
    <property type="entry name" value="cyt_nit_nrfF"/>
    <property type="match status" value="1"/>
</dbReference>
<evidence type="ECO:0000256" key="6">
    <source>
        <dbReference type="ARBA" id="ARBA00022764"/>
    </source>
</evidence>
<dbReference type="GO" id="GO:0042597">
    <property type="term" value="C:periplasmic space"/>
    <property type="evidence" value="ECO:0007669"/>
    <property type="project" value="UniProtKB-SubCell"/>
</dbReference>
<evidence type="ECO:0000256" key="4">
    <source>
        <dbReference type="ARBA" id="ARBA00022723"/>
    </source>
</evidence>
<reference evidence="10 11" key="1">
    <citation type="submission" date="2020-06" db="EMBL/GenBank/DDBJ databases">
        <title>Mannheimia pernigra sp. nov. isolated from bovine respiratory tract.</title>
        <authorList>
            <person name="Kuhnert P."/>
            <person name="Akarsu-Egger H."/>
        </authorList>
    </citation>
    <scope>NUCLEOTIDE SEQUENCE [LARGE SCALE GENOMIC DNA]</scope>
    <source>
        <strain evidence="10 11">17CN0883</strain>
    </source>
</reference>
<protein>
    <recommendedName>
        <fullName evidence="8">Formate-dependent nitrite reductase complex subunit</fullName>
    </recommendedName>
</protein>
<keyword evidence="8" id="KW-0812">Transmembrane</keyword>
<dbReference type="InterPro" id="IPR038297">
    <property type="entry name" value="CcmH/CycL/NrfF/Ccl2_sf"/>
</dbReference>
<dbReference type="GO" id="GO:0017004">
    <property type="term" value="P:cytochrome complex assembly"/>
    <property type="evidence" value="ECO:0007669"/>
    <property type="project" value="UniProtKB-ARBA"/>
</dbReference>
<evidence type="ECO:0000256" key="1">
    <source>
        <dbReference type="ARBA" id="ARBA00004418"/>
    </source>
</evidence>
<keyword evidence="7 8" id="KW-0408">Iron</keyword>
<keyword evidence="8" id="KW-1133">Transmembrane helix</keyword>
<dbReference type="RefSeq" id="WP_176812279.1">
    <property type="nucleotide sequence ID" value="NZ_CP055305.1"/>
</dbReference>
<evidence type="ECO:0000256" key="5">
    <source>
        <dbReference type="ARBA" id="ARBA00022729"/>
    </source>
</evidence>
<evidence type="ECO:0000259" key="9">
    <source>
        <dbReference type="Pfam" id="PF03918"/>
    </source>
</evidence>
<keyword evidence="6" id="KW-0574">Periplasm</keyword>
<dbReference type="Gene3D" id="1.10.8.640">
    <property type="entry name" value="Cytochrome C biogenesis protein"/>
    <property type="match status" value="1"/>
</dbReference>
<dbReference type="KEGG" id="mpeg:HV560_04850"/>
<dbReference type="Pfam" id="PF03918">
    <property type="entry name" value="CcmH"/>
    <property type="match status" value="1"/>
</dbReference>
<dbReference type="Proteomes" id="UP000509784">
    <property type="component" value="Chromosome"/>
</dbReference>
<dbReference type="InterPro" id="IPR051263">
    <property type="entry name" value="C-type_cytochrome_biogenesis"/>
</dbReference>
<evidence type="ECO:0000256" key="2">
    <source>
        <dbReference type="ARBA" id="ARBA00010342"/>
    </source>
</evidence>
<dbReference type="GO" id="GO:0046872">
    <property type="term" value="F:metal ion binding"/>
    <property type="evidence" value="ECO:0007669"/>
    <property type="project" value="UniProtKB-KW"/>
</dbReference>
<name>A0ABD7A845_9PAST</name>
<comment type="function">
    <text evidence="8">Possible subunit of a heme lyase.</text>
</comment>
<keyword evidence="10" id="KW-0456">Lyase</keyword>
<dbReference type="PANTHER" id="PTHR47870">
    <property type="entry name" value="CYTOCHROME C-TYPE BIOGENESIS PROTEIN CCMH"/>
    <property type="match status" value="1"/>
</dbReference>
<dbReference type="GO" id="GO:0016020">
    <property type="term" value="C:membrane"/>
    <property type="evidence" value="ECO:0007669"/>
    <property type="project" value="UniProtKB-ARBA"/>
</dbReference>
<feature type="transmembrane region" description="Helical" evidence="8">
    <location>
        <begin position="112"/>
        <end position="131"/>
    </location>
</feature>
<evidence type="ECO:0000313" key="10">
    <source>
        <dbReference type="EMBL" id="QLB42184.1"/>
    </source>
</evidence>
<dbReference type="GO" id="GO:0016829">
    <property type="term" value="F:lyase activity"/>
    <property type="evidence" value="ECO:0007669"/>
    <property type="project" value="UniProtKB-KW"/>
</dbReference>
<evidence type="ECO:0000313" key="11">
    <source>
        <dbReference type="Proteomes" id="UP000509784"/>
    </source>
</evidence>
<organism evidence="10 11">
    <name type="scientific">Mannheimia pernigra</name>
    <dbReference type="NCBI Taxonomy" id="111844"/>
    <lineage>
        <taxon>Bacteria</taxon>
        <taxon>Pseudomonadati</taxon>
        <taxon>Pseudomonadota</taxon>
        <taxon>Gammaproteobacteria</taxon>
        <taxon>Pasteurellales</taxon>
        <taxon>Pasteurellaceae</taxon>
        <taxon>Mannheimia</taxon>
    </lineage>
</organism>
<keyword evidence="8" id="KW-0472">Membrane</keyword>
<keyword evidence="4 8" id="KW-0479">Metal-binding</keyword>
<dbReference type="InterPro" id="IPR017565">
    <property type="entry name" value="For-dep_Cytc_NO2Rdtase_NrfF"/>
</dbReference>
<dbReference type="AlphaFoldDB" id="A0ABD7A845"/>
<feature type="domain" description="CcmH/CycL/Ccl2/NrfF N-terminal" evidence="9">
    <location>
        <begin position="19"/>
        <end position="137"/>
    </location>
</feature>